<evidence type="ECO:0000256" key="1">
    <source>
        <dbReference type="SAM" id="Phobius"/>
    </source>
</evidence>
<dbReference type="GO" id="GO:0005886">
    <property type="term" value="C:plasma membrane"/>
    <property type="evidence" value="ECO:0007669"/>
    <property type="project" value="TreeGrafter"/>
</dbReference>
<accession>A0A2A2LR61</accession>
<feature type="transmembrane region" description="Helical" evidence="1">
    <location>
        <begin position="96"/>
        <end position="120"/>
    </location>
</feature>
<sequence>MFFEDDKDVYQDLGYFHWITNTMAILTILVNGQLFYVVYRYSSPEIGNYKYLIMCFSTFAIFYAGIDIIVQPVCYCFGSAFGFFPSSFLRHAPREFQIITSLHPGAYSMSQFLLMLHFIYRYMVVYKRHQLQWFTYPRCLIWVASFILYSGNFCLIIFFVFQPNEVYRSYLKKYFINVYKVNIDNVYFFGGQYFEETPAGKVPRWKDFLTILNLITLLQIVMVTIFYIFFKMAKAMRELDITMSKRLKQLQIQFFRALSLQLFIPLVTAFFPIGMLYFCPLLDIEMGFYSNIISILLSFQMLLDACVTFTVIKDYRKALMRIFFRNIVNPFLGKNRIEVNNSSNFMSKSDPNTQPRSSSQL</sequence>
<feature type="transmembrane region" description="Helical" evidence="1">
    <location>
        <begin position="288"/>
        <end position="312"/>
    </location>
</feature>
<dbReference type="EMBL" id="LIAE01006500">
    <property type="protein sequence ID" value="PAV88724.1"/>
    <property type="molecule type" value="Genomic_DNA"/>
</dbReference>
<evidence type="ECO:0000313" key="3">
    <source>
        <dbReference type="Proteomes" id="UP000218231"/>
    </source>
</evidence>
<gene>
    <name evidence="2" type="ORF">WR25_20138</name>
</gene>
<dbReference type="Gene3D" id="1.20.1070.10">
    <property type="entry name" value="Rhodopsin 7-helix transmembrane proteins"/>
    <property type="match status" value="1"/>
</dbReference>
<dbReference type="Proteomes" id="UP000218231">
    <property type="component" value="Unassembled WGS sequence"/>
</dbReference>
<feature type="transmembrane region" description="Helical" evidence="1">
    <location>
        <begin position="140"/>
        <end position="161"/>
    </location>
</feature>
<organism evidence="2 3">
    <name type="scientific">Diploscapter pachys</name>
    <dbReference type="NCBI Taxonomy" id="2018661"/>
    <lineage>
        <taxon>Eukaryota</taxon>
        <taxon>Metazoa</taxon>
        <taxon>Ecdysozoa</taxon>
        <taxon>Nematoda</taxon>
        <taxon>Chromadorea</taxon>
        <taxon>Rhabditida</taxon>
        <taxon>Rhabditina</taxon>
        <taxon>Rhabditomorpha</taxon>
        <taxon>Rhabditoidea</taxon>
        <taxon>Rhabditidae</taxon>
        <taxon>Diploscapter</taxon>
    </lineage>
</organism>
<dbReference type="PANTHER" id="PTHR22943">
    <property type="entry name" value="7-TRANSMEMBRANE DOMAIN RECEPTOR C.ELEGANS"/>
    <property type="match status" value="1"/>
</dbReference>
<dbReference type="SUPFAM" id="SSF81321">
    <property type="entry name" value="Family A G protein-coupled receptor-like"/>
    <property type="match status" value="1"/>
</dbReference>
<dbReference type="GO" id="GO:0038022">
    <property type="term" value="F:G protein-coupled olfactory receptor activity"/>
    <property type="evidence" value="ECO:0007669"/>
    <property type="project" value="TreeGrafter"/>
</dbReference>
<dbReference type="OrthoDB" id="5800750at2759"/>
<evidence type="ECO:0000313" key="2">
    <source>
        <dbReference type="EMBL" id="PAV88724.1"/>
    </source>
</evidence>
<evidence type="ECO:0008006" key="4">
    <source>
        <dbReference type="Google" id="ProtNLM"/>
    </source>
</evidence>
<keyword evidence="1" id="KW-1133">Transmembrane helix</keyword>
<comment type="caution">
    <text evidence="2">The sequence shown here is derived from an EMBL/GenBank/DDBJ whole genome shotgun (WGS) entry which is preliminary data.</text>
</comment>
<keyword evidence="3" id="KW-1185">Reference proteome</keyword>
<dbReference type="Pfam" id="PF10326">
    <property type="entry name" value="7TM_GPCR_Str"/>
    <property type="match status" value="1"/>
</dbReference>
<protein>
    <recommendedName>
        <fullName evidence="4">G-protein coupled receptors family 1 profile domain-containing protein</fullName>
    </recommendedName>
</protein>
<feature type="transmembrane region" description="Helical" evidence="1">
    <location>
        <begin position="211"/>
        <end position="233"/>
    </location>
</feature>
<dbReference type="GO" id="GO:0042048">
    <property type="term" value="P:olfactory behavior"/>
    <property type="evidence" value="ECO:0007669"/>
    <property type="project" value="TreeGrafter"/>
</dbReference>
<name>A0A2A2LR61_9BILA</name>
<feature type="transmembrane region" description="Helical" evidence="1">
    <location>
        <begin position="51"/>
        <end position="84"/>
    </location>
</feature>
<dbReference type="InterPro" id="IPR019428">
    <property type="entry name" value="7TM_GPCR_serpentine_rcpt_Str"/>
</dbReference>
<dbReference type="AlphaFoldDB" id="A0A2A2LR61"/>
<proteinExistence type="predicted"/>
<dbReference type="PANTHER" id="PTHR22943:SF77">
    <property type="entry name" value="SEVEN TM RECEPTOR"/>
    <property type="match status" value="1"/>
</dbReference>
<feature type="transmembrane region" description="Helical" evidence="1">
    <location>
        <begin position="254"/>
        <end position="276"/>
    </location>
</feature>
<feature type="transmembrane region" description="Helical" evidence="1">
    <location>
        <begin position="15"/>
        <end position="39"/>
    </location>
</feature>
<keyword evidence="1" id="KW-0812">Transmembrane</keyword>
<reference evidence="2 3" key="1">
    <citation type="journal article" date="2017" name="Curr. Biol.">
        <title>Genome architecture and evolution of a unichromosomal asexual nematode.</title>
        <authorList>
            <person name="Fradin H."/>
            <person name="Zegar C."/>
            <person name="Gutwein M."/>
            <person name="Lucas J."/>
            <person name="Kovtun M."/>
            <person name="Corcoran D."/>
            <person name="Baugh L.R."/>
            <person name="Kiontke K."/>
            <person name="Gunsalus K."/>
            <person name="Fitch D.H."/>
            <person name="Piano F."/>
        </authorList>
    </citation>
    <scope>NUCLEOTIDE SEQUENCE [LARGE SCALE GENOMIC DNA]</scope>
    <source>
        <strain evidence="2">PF1309</strain>
    </source>
</reference>
<dbReference type="STRING" id="2018661.A0A2A2LR61"/>
<keyword evidence="1" id="KW-0472">Membrane</keyword>